<accession>A0A8H8UFL6</accession>
<feature type="signal peptide" evidence="3">
    <location>
        <begin position="1"/>
        <end position="18"/>
    </location>
</feature>
<dbReference type="GO" id="GO:0008810">
    <property type="term" value="F:cellulase activity"/>
    <property type="evidence" value="ECO:0007669"/>
    <property type="project" value="InterPro"/>
</dbReference>
<evidence type="ECO:0000313" key="4">
    <source>
        <dbReference type="EMBL" id="TVY46463.1"/>
    </source>
</evidence>
<evidence type="ECO:0000256" key="2">
    <source>
        <dbReference type="RuleBase" id="RU361163"/>
    </source>
</evidence>
<dbReference type="GO" id="GO:0000272">
    <property type="term" value="P:polysaccharide catabolic process"/>
    <property type="evidence" value="ECO:0007669"/>
    <property type="project" value="UniProtKB-KW"/>
</dbReference>
<dbReference type="Gene3D" id="2.60.120.180">
    <property type="match status" value="1"/>
</dbReference>
<evidence type="ECO:0000256" key="1">
    <source>
        <dbReference type="ARBA" id="ARBA00005519"/>
    </source>
</evidence>
<keyword evidence="5" id="KW-1185">Reference proteome</keyword>
<dbReference type="PANTHER" id="PTHR34002">
    <property type="entry name" value="BLR1656 PROTEIN"/>
    <property type="match status" value="1"/>
</dbReference>
<dbReference type="EMBL" id="QGMI01000146">
    <property type="protein sequence ID" value="TVY46463.1"/>
    <property type="molecule type" value="Genomic_DNA"/>
</dbReference>
<dbReference type="Proteomes" id="UP000443090">
    <property type="component" value="Unassembled WGS sequence"/>
</dbReference>
<dbReference type="InterPro" id="IPR002594">
    <property type="entry name" value="GH12"/>
</dbReference>
<reference evidence="4 5" key="1">
    <citation type="submission" date="2018-05" db="EMBL/GenBank/DDBJ databases">
        <title>Genome sequencing and assembly of the regulated plant pathogen Lachnellula willkommii and related sister species for the development of diagnostic species identification markers.</title>
        <authorList>
            <person name="Giroux E."/>
            <person name="Bilodeau G."/>
        </authorList>
    </citation>
    <scope>NUCLEOTIDE SEQUENCE [LARGE SCALE GENOMIC DNA]</scope>
    <source>
        <strain evidence="4 5">CBS 160.35</strain>
    </source>
</reference>
<name>A0A8H8UFL6_9HELO</name>
<keyword evidence="2" id="KW-0119">Carbohydrate metabolism</keyword>
<dbReference type="InterPro" id="IPR013319">
    <property type="entry name" value="GH11/12"/>
</dbReference>
<comment type="similarity">
    <text evidence="1 2">Belongs to the glycosyl hydrolase 12 (cellulase H) family.</text>
</comment>
<dbReference type="PANTHER" id="PTHR34002:SF9">
    <property type="entry name" value="XYLOGLUCAN-SPECIFIC ENDO-BETA-1,4-GLUCANASE A"/>
    <property type="match status" value="1"/>
</dbReference>
<organism evidence="4 5">
    <name type="scientific">Lachnellula occidentalis</name>
    <dbReference type="NCBI Taxonomy" id="215460"/>
    <lineage>
        <taxon>Eukaryota</taxon>
        <taxon>Fungi</taxon>
        <taxon>Dikarya</taxon>
        <taxon>Ascomycota</taxon>
        <taxon>Pezizomycotina</taxon>
        <taxon>Leotiomycetes</taxon>
        <taxon>Helotiales</taxon>
        <taxon>Lachnaceae</taxon>
        <taxon>Lachnellula</taxon>
    </lineage>
</organism>
<evidence type="ECO:0000256" key="3">
    <source>
        <dbReference type="SAM" id="SignalP"/>
    </source>
</evidence>
<comment type="caution">
    <text evidence="4">The sequence shown here is derived from an EMBL/GenBank/DDBJ whole genome shotgun (WGS) entry which is preliminary data.</text>
</comment>
<dbReference type="InterPro" id="IPR013320">
    <property type="entry name" value="ConA-like_dom_sf"/>
</dbReference>
<gene>
    <name evidence="4" type="primary">xgeA_0</name>
    <name evidence="4" type="ORF">LOCC1_G003008</name>
</gene>
<dbReference type="SUPFAM" id="SSF49899">
    <property type="entry name" value="Concanavalin A-like lectins/glucanases"/>
    <property type="match status" value="1"/>
</dbReference>
<proteinExistence type="inferred from homology"/>
<evidence type="ECO:0000313" key="5">
    <source>
        <dbReference type="Proteomes" id="UP000443090"/>
    </source>
</evidence>
<sequence length="249" mass="26193">MKFTQAILPFVFSAAAVAIPTPTLDKRAATTICGQWDSVVTGTYTVYQDLWNEAEATSGSQCSTITSLSGSTLVWSTSWSWAGGANQVKSYANAVVSGTTKKQFSAIASIPTTWKWGYTGSDIVADVSYDIFTSSSATGSNEYEIMIWLAAIGGAGPISSTGSSIATVTIDGVSFNLWEGYNGSTHVYSFVAASEATDFSGDLLNFFSYLETSQGFSSSQYLLNIGAGTEPFSGSDAVFTTTAYSAVIN</sequence>
<dbReference type="OrthoDB" id="95118at2759"/>
<dbReference type="AlphaFoldDB" id="A0A8H8UFL6"/>
<keyword evidence="2" id="KW-0624">Polysaccharide degradation</keyword>
<protein>
    <submittedName>
        <fullName evidence="4">Putative xyloglucan-specific endo-beta-1,4-glucanase A</fullName>
    </submittedName>
</protein>
<keyword evidence="2" id="KW-0326">Glycosidase</keyword>
<keyword evidence="3" id="KW-0732">Signal</keyword>
<feature type="chain" id="PRO_5034364158" evidence="3">
    <location>
        <begin position="19"/>
        <end position="249"/>
    </location>
</feature>
<dbReference type="Pfam" id="PF01670">
    <property type="entry name" value="Glyco_hydro_12"/>
    <property type="match status" value="1"/>
</dbReference>
<keyword evidence="2" id="KW-0378">Hydrolase</keyword>